<dbReference type="OMA" id="WTHREEA"/>
<dbReference type="VEuPathDB" id="VectorBase:ASTE011559"/>
<sequence length="472" mass="54521">MEKCVIQTPRTGPQLLTLVMRTLNVIQRVFIDVVVYSQYQHTRTYLFGTSFDYCEFIAASDSYTNPVAKLVHAVALQKFPQALLECPASGVVNITDVKIDENLVPPIMPAGRYYTHFRMYNKRNQTLLAWKAKSILSQPFFVRRFECDNETNVYMKVLRCNLESPRHSPQLINIVVNIEQPLPKIYVSINLYVKQRQSMMFVYGTTFEYCEFLMRNESRQTNPVAVLIYNYAKHNFPQILRPCPLAGIFNVTGLHVDRNLIPPFVTPGGYFAEQRFFNKRNETVLRYESEFAVSAPSIFNKTMTLFAFKSIIFALKIILKRFQCIGYPYEISKLRYCQLETLRNGTQVTGVVVEILHNLHKVFVTGGLYIQYFRTRAQLLTTTMEYCQENRDPLSVGNAATKFTLDYAQQHFPQLITECPIERGKLFNVTGVRVEDALIPAFVIPGSYYVELRIYNKRNQTVFSGSLDAEIK</sequence>
<accession>A0A182XWJ6</accession>
<protein>
    <submittedName>
        <fullName evidence="1">Uncharacterized protein</fullName>
    </submittedName>
</protein>
<dbReference type="Proteomes" id="UP000076408">
    <property type="component" value="Unassembled WGS sequence"/>
</dbReference>
<dbReference type="AlphaFoldDB" id="A0A182XWJ6"/>
<name>A0A182XWJ6_ANOST</name>
<evidence type="ECO:0000313" key="1">
    <source>
        <dbReference type="EnsemblMetazoa" id="ASTEI00582-PA"/>
    </source>
</evidence>
<organism evidence="1 2">
    <name type="scientific">Anopheles stephensi</name>
    <name type="common">Indo-Pakistan malaria mosquito</name>
    <dbReference type="NCBI Taxonomy" id="30069"/>
    <lineage>
        <taxon>Eukaryota</taxon>
        <taxon>Metazoa</taxon>
        <taxon>Ecdysozoa</taxon>
        <taxon>Arthropoda</taxon>
        <taxon>Hexapoda</taxon>
        <taxon>Insecta</taxon>
        <taxon>Pterygota</taxon>
        <taxon>Neoptera</taxon>
        <taxon>Endopterygota</taxon>
        <taxon>Diptera</taxon>
        <taxon>Nematocera</taxon>
        <taxon>Culicoidea</taxon>
        <taxon>Culicidae</taxon>
        <taxon>Anophelinae</taxon>
        <taxon>Anopheles</taxon>
    </lineage>
</organism>
<dbReference type="InterPro" id="IPR010512">
    <property type="entry name" value="DUF1091"/>
</dbReference>
<reference evidence="2" key="1">
    <citation type="journal article" date="2014" name="Genome Biol.">
        <title>Genome analysis of a major urban malaria vector mosquito, Anopheles stephensi.</title>
        <authorList>
            <person name="Jiang X."/>
            <person name="Peery A."/>
            <person name="Hall A.B."/>
            <person name="Sharma A."/>
            <person name="Chen X.G."/>
            <person name="Waterhouse R.M."/>
            <person name="Komissarov A."/>
            <person name="Riehle M.M."/>
            <person name="Shouche Y."/>
            <person name="Sharakhova M.V."/>
            <person name="Lawson D."/>
            <person name="Pakpour N."/>
            <person name="Arensburger P."/>
            <person name="Davidson V.L."/>
            <person name="Eiglmeier K."/>
            <person name="Emrich S."/>
            <person name="George P."/>
            <person name="Kennedy R.C."/>
            <person name="Mane S.P."/>
            <person name="Maslen G."/>
            <person name="Oringanje C."/>
            <person name="Qi Y."/>
            <person name="Settlage R."/>
            <person name="Tojo M."/>
            <person name="Tubio J.M."/>
            <person name="Unger M.F."/>
            <person name="Wang B."/>
            <person name="Vernick K.D."/>
            <person name="Ribeiro J.M."/>
            <person name="James A.A."/>
            <person name="Michel K."/>
            <person name="Riehle M.A."/>
            <person name="Luckhart S."/>
            <person name="Sharakhov I.V."/>
            <person name="Tu Z."/>
        </authorList>
    </citation>
    <scope>NUCLEOTIDE SEQUENCE [LARGE SCALE GENOMIC DNA]</scope>
    <source>
        <strain evidence="2">Indian</strain>
    </source>
</reference>
<dbReference type="PANTHER" id="PTHR20898">
    <property type="entry name" value="DAEDALUS ON 3-RELATED-RELATED"/>
    <property type="match status" value="1"/>
</dbReference>
<keyword evidence="2" id="KW-1185">Reference proteome</keyword>
<dbReference type="Pfam" id="PF06477">
    <property type="entry name" value="DUF1091"/>
    <property type="match status" value="2"/>
</dbReference>
<dbReference type="EnsemblMetazoa" id="ASTEI00582-RA">
    <property type="protein sequence ID" value="ASTEI00582-PA"/>
    <property type="gene ID" value="ASTEI00582"/>
</dbReference>
<evidence type="ECO:0000313" key="2">
    <source>
        <dbReference type="Proteomes" id="UP000076408"/>
    </source>
</evidence>
<reference evidence="1" key="2">
    <citation type="submission" date="2020-05" db="UniProtKB">
        <authorList>
            <consortium name="EnsemblMetazoa"/>
        </authorList>
    </citation>
    <scope>IDENTIFICATION</scope>
    <source>
        <strain evidence="1">Indian</strain>
    </source>
</reference>
<dbReference type="VEuPathDB" id="VectorBase:ASTEI20_045980"/>
<proteinExistence type="predicted"/>
<dbReference type="VEuPathDB" id="VectorBase:ASTEI20_044368"/>
<dbReference type="VEuPathDB" id="VectorBase:ASTEI00582"/>
<dbReference type="PANTHER" id="PTHR20898:SF0">
    <property type="entry name" value="DAEDALUS ON 3-RELATED"/>
    <property type="match status" value="1"/>
</dbReference>